<dbReference type="GO" id="GO:0006221">
    <property type="term" value="P:pyrimidine nucleotide biosynthetic process"/>
    <property type="evidence" value="ECO:0007669"/>
    <property type="project" value="UniProtKB-KW"/>
</dbReference>
<proteinExistence type="inferred from homology"/>
<evidence type="ECO:0000256" key="3">
    <source>
        <dbReference type="ARBA" id="ARBA00013008"/>
    </source>
</evidence>
<dbReference type="Pfam" id="PF02729">
    <property type="entry name" value="OTCace_N"/>
    <property type="match status" value="1"/>
</dbReference>
<keyword evidence="4 8" id="KW-0808">Transferase</keyword>
<protein>
    <recommendedName>
        <fullName evidence="3">aspartate carbamoyltransferase</fullName>
        <ecNumber evidence="3">2.1.3.2</ecNumber>
    </recommendedName>
</protein>
<dbReference type="FunFam" id="3.40.50.1370:FF:000002">
    <property type="entry name" value="Aspartate carbamoyltransferase 2"/>
    <property type="match status" value="1"/>
</dbReference>
<keyword evidence="5" id="KW-0665">Pyrimidine biosynthesis</keyword>
<dbReference type="InterPro" id="IPR006131">
    <property type="entry name" value="Asp_carbamoyltransf_Asp/Orn-bd"/>
</dbReference>
<comment type="function">
    <text evidence="6">Catalyzes the condensation of carbamoyl phosphate and aspartate to form carbamoyl aspartate and inorganic phosphate, the committed step in the de novo pyrimidine nucleotide biosynthesis pathway.</text>
</comment>
<dbReference type="RefSeq" id="XP_044546913.1">
    <property type="nucleotide sequence ID" value="XM_044696664.1"/>
</dbReference>
<evidence type="ECO:0000256" key="7">
    <source>
        <dbReference type="ARBA" id="ARBA00048859"/>
    </source>
</evidence>
<dbReference type="PROSITE" id="PS00097">
    <property type="entry name" value="CARBAMOYLTRANSFERASE"/>
    <property type="match status" value="1"/>
</dbReference>
<keyword evidence="13" id="KW-1185">Reference proteome</keyword>
<evidence type="ECO:0000313" key="11">
    <source>
        <dbReference type="EMBL" id="KAG2374589.1"/>
    </source>
</evidence>
<feature type="domain" description="Aspartate/ornithine carbamoyltransferase carbamoyl-P binding" evidence="10">
    <location>
        <begin position="16"/>
        <end position="159"/>
    </location>
</feature>
<comment type="pathway">
    <text evidence="1">Pyrimidine metabolism; UMP biosynthesis via de novo pathway; (S)-dihydroorotate from bicarbonate: step 2/3.</text>
</comment>
<dbReference type="InterPro" id="IPR036901">
    <property type="entry name" value="Asp/Orn_carbamoylTrfase_sf"/>
</dbReference>
<dbReference type="InterPro" id="IPR006132">
    <property type="entry name" value="Asp/Orn_carbamoyltranf_P-bd"/>
</dbReference>
<dbReference type="PANTHER" id="PTHR45753">
    <property type="entry name" value="ORNITHINE CARBAMOYLTRANSFERASE, MITOCHONDRIAL"/>
    <property type="match status" value="1"/>
</dbReference>
<dbReference type="Pfam" id="PF00185">
    <property type="entry name" value="OTCace"/>
    <property type="match status" value="1"/>
</dbReference>
<dbReference type="Gene3D" id="3.40.50.1370">
    <property type="entry name" value="Aspartate/ornithine carbamoyltransferase"/>
    <property type="match status" value="2"/>
</dbReference>
<dbReference type="GO" id="GO:0004070">
    <property type="term" value="F:aspartate carbamoyltransferase activity"/>
    <property type="evidence" value="ECO:0007669"/>
    <property type="project" value="UniProtKB-EC"/>
</dbReference>
<evidence type="ECO:0000313" key="13">
    <source>
        <dbReference type="Proteomes" id="UP000816034"/>
    </source>
</evidence>
<gene>
    <name evidence="12" type="ORF">C9374_006768</name>
    <name evidence="11" type="ORF">C9374_010608</name>
</gene>
<evidence type="ECO:0000256" key="8">
    <source>
        <dbReference type="RuleBase" id="RU003634"/>
    </source>
</evidence>
<evidence type="ECO:0000256" key="1">
    <source>
        <dbReference type="ARBA" id="ARBA00004852"/>
    </source>
</evidence>
<evidence type="ECO:0000256" key="4">
    <source>
        <dbReference type="ARBA" id="ARBA00022679"/>
    </source>
</evidence>
<dbReference type="InterPro" id="IPR006130">
    <property type="entry name" value="Asp/Orn_carbamoylTrfase"/>
</dbReference>
<dbReference type="NCBIfam" id="NF002032">
    <property type="entry name" value="PRK00856.1"/>
    <property type="match status" value="1"/>
</dbReference>
<dbReference type="PRINTS" id="PR00101">
    <property type="entry name" value="ATCASE"/>
</dbReference>
<dbReference type="Proteomes" id="UP000816034">
    <property type="component" value="Unassembled WGS sequence"/>
</dbReference>
<evidence type="ECO:0000256" key="2">
    <source>
        <dbReference type="ARBA" id="ARBA00008896"/>
    </source>
</evidence>
<dbReference type="PANTHER" id="PTHR45753:SF6">
    <property type="entry name" value="ASPARTATE CARBAMOYLTRANSFERASE"/>
    <property type="match status" value="1"/>
</dbReference>
<reference evidence="11" key="2">
    <citation type="submission" date="2020-04" db="EMBL/GenBank/DDBJ databases">
        <authorList>
            <person name="Liechti N."/>
            <person name="Schuerch N."/>
            <person name="Bruggmann R."/>
            <person name="Wittwer M."/>
        </authorList>
    </citation>
    <scope>NUCLEOTIDE SEQUENCE</scope>
    <source>
        <strain evidence="11">ATCC 30569</strain>
    </source>
</reference>
<dbReference type="AlphaFoldDB" id="A0AA88GFY9"/>
<dbReference type="GeneID" id="68099222"/>
<comment type="catalytic activity">
    <reaction evidence="7">
        <text>carbamoyl phosphate + L-aspartate = N-carbamoyl-L-aspartate + phosphate + H(+)</text>
        <dbReference type="Rhea" id="RHEA:20013"/>
        <dbReference type="ChEBI" id="CHEBI:15378"/>
        <dbReference type="ChEBI" id="CHEBI:29991"/>
        <dbReference type="ChEBI" id="CHEBI:32814"/>
        <dbReference type="ChEBI" id="CHEBI:43474"/>
        <dbReference type="ChEBI" id="CHEBI:58228"/>
        <dbReference type="EC" id="2.1.3.2"/>
    </reaction>
</comment>
<evidence type="ECO:0000313" key="12">
    <source>
        <dbReference type="EMBL" id="KAG2379651.1"/>
    </source>
</evidence>
<evidence type="ECO:0000259" key="10">
    <source>
        <dbReference type="Pfam" id="PF02729"/>
    </source>
</evidence>
<dbReference type="EMBL" id="PYSW02000028">
    <property type="protein sequence ID" value="KAG2379651.1"/>
    <property type="molecule type" value="Genomic_DNA"/>
</dbReference>
<accession>A0AA88GFY9</accession>
<comment type="similarity">
    <text evidence="2">Belongs to the aspartate/ornithine carbamoyltransferase superfamily. ATCase family.</text>
</comment>
<dbReference type="InterPro" id="IPR002082">
    <property type="entry name" value="Asp_carbamoyltransf"/>
</dbReference>
<dbReference type="GO" id="GO:0006520">
    <property type="term" value="P:amino acid metabolic process"/>
    <property type="evidence" value="ECO:0007669"/>
    <property type="project" value="InterPro"/>
</dbReference>
<dbReference type="SUPFAM" id="SSF53671">
    <property type="entry name" value="Aspartate/ornithine carbamoyltransferase"/>
    <property type="match status" value="1"/>
</dbReference>
<sequence>MISQSIHSESTNKLSHLITIKQITPQLSERLCHRASEFKHFFSTQQHDQYNSILKDKIVNLLFFEPSTRTMCSFQSAVLRLGGHPLTLDIQSSSSVKGESLQDTLRVMEQYGDLTVMRHSKRGVHQEMSSYLTKPLVNAGDGDGEHPTQALLDLFTIKEEQDRVAKKIDFQVQTICLFGDLKYGRTVHSLLRLLYIYFRNQPLKIYLISPEGLRMPQYVIDECVQLGVNHTLVQTEMLTPEIMNELDVIYVTRLQKERFESEEQYLKLKSSFCLKKENLSASRNSHVPIIMHPLPRVDELDEAIDSDERAAYFRQMNNGMFMRMAILEMLLK</sequence>
<evidence type="ECO:0000256" key="5">
    <source>
        <dbReference type="ARBA" id="ARBA00022975"/>
    </source>
</evidence>
<dbReference type="EC" id="2.1.3.2" evidence="3"/>
<organism evidence="11 13">
    <name type="scientific">Naegleria lovaniensis</name>
    <name type="common">Amoeba</name>
    <dbReference type="NCBI Taxonomy" id="51637"/>
    <lineage>
        <taxon>Eukaryota</taxon>
        <taxon>Discoba</taxon>
        <taxon>Heterolobosea</taxon>
        <taxon>Tetramitia</taxon>
        <taxon>Eutetramitia</taxon>
        <taxon>Vahlkampfiidae</taxon>
        <taxon>Naegleria</taxon>
    </lineage>
</organism>
<comment type="caution">
    <text evidence="11">The sequence shown here is derived from an EMBL/GenBank/DDBJ whole genome shotgun (WGS) entry which is preliminary data.</text>
</comment>
<reference evidence="11 13" key="1">
    <citation type="journal article" date="2018" name="BMC Genomics">
        <title>The genome of Naegleria lovaniensis, the basis for a comparative approach to unravel pathogenicity factors of the human pathogenic amoeba N. fowleri.</title>
        <authorList>
            <person name="Liechti N."/>
            <person name="Schurch N."/>
            <person name="Bruggmann R."/>
            <person name="Wittwer M."/>
        </authorList>
    </citation>
    <scope>NUCLEOTIDE SEQUENCE [LARGE SCALE GENOMIC DNA]</scope>
    <source>
        <strain evidence="11 13">ATCC 30569</strain>
    </source>
</reference>
<dbReference type="GO" id="GO:0006207">
    <property type="term" value="P:'de novo' pyrimidine nucleobase biosynthetic process"/>
    <property type="evidence" value="ECO:0007669"/>
    <property type="project" value="InterPro"/>
</dbReference>
<dbReference type="PRINTS" id="PR00100">
    <property type="entry name" value="AOTCASE"/>
</dbReference>
<dbReference type="NCBIfam" id="TIGR00670">
    <property type="entry name" value="asp_carb_tr"/>
    <property type="match status" value="1"/>
</dbReference>
<dbReference type="GO" id="GO:0016597">
    <property type="term" value="F:amino acid binding"/>
    <property type="evidence" value="ECO:0007669"/>
    <property type="project" value="InterPro"/>
</dbReference>
<evidence type="ECO:0000259" key="9">
    <source>
        <dbReference type="Pfam" id="PF00185"/>
    </source>
</evidence>
<dbReference type="EMBL" id="PYSW02000044">
    <property type="protein sequence ID" value="KAG2374589.1"/>
    <property type="molecule type" value="Genomic_DNA"/>
</dbReference>
<feature type="domain" description="Aspartate/ornithine carbamoyltransferase Asp/Orn-binding" evidence="9">
    <location>
        <begin position="174"/>
        <end position="329"/>
    </location>
</feature>
<evidence type="ECO:0000256" key="6">
    <source>
        <dbReference type="ARBA" id="ARBA00043884"/>
    </source>
</evidence>
<name>A0AA88GFY9_NAELO</name>